<sequence length="485" mass="53528">MKWFQGSMAEAVTTSKAKKAVFVVFVEGKDDASQKVAETMDSTEVSSRLETEKFIAVKLQSDTENYTYFAQIYHIVPVPSIFFIGINGLPLEVIGNPLSSSELASKIDSILSKANEPEQASSNLIGAEQAESNANSVPNPSQISDHSNGNVTSEGPVTQTGDDGSDVSQEEKIKRARILIEQQNKKRQEEEERKERERELQRRKMGQDIQKIRQMQQEKEIKEAHQERLREKAAEKAARDKVLKQIAEDKAERKRRQEKLLQQEQGVQQPKPGAENKAQAKPVPTGDLSKTRIQFKLPTGNNITGTFESSSTLGSLRSYVIEKAQPTFQFSMSSFFPRKDFTTADESKTLLELDLAPSAVILILAARTSNPASVLKSSDGAGMVSHFFWTLFAPVVSIYNYIVGYFGGRPRTGGNGSNSNDQDPGSSMASNANAAFGRMANVGMRRLGSQGTSKIRARGNIHTLHSGNNDDDENNTWNGNSTQQM</sequence>
<evidence type="ECO:0000313" key="1">
    <source>
        <dbReference type="EMBL" id="KAJ8686574.1"/>
    </source>
</evidence>
<reference evidence="1" key="1">
    <citation type="submission" date="2023-04" db="EMBL/GenBank/DDBJ databases">
        <title>A chromosome-level genome assembly of the parasitoid wasp Eretmocerus hayati.</title>
        <authorList>
            <person name="Zhong Y."/>
            <person name="Liu S."/>
            <person name="Liu Y."/>
        </authorList>
    </citation>
    <scope>NUCLEOTIDE SEQUENCE</scope>
    <source>
        <strain evidence="1">ZJU_SS_LIU_2023</strain>
    </source>
</reference>
<name>A0ACC2PSK5_9HYME</name>
<keyword evidence="2" id="KW-1185">Reference proteome</keyword>
<gene>
    <name evidence="1" type="ORF">QAD02_022368</name>
</gene>
<protein>
    <submittedName>
        <fullName evidence="1">Uncharacterized protein</fullName>
    </submittedName>
</protein>
<proteinExistence type="predicted"/>
<dbReference type="EMBL" id="CM056741">
    <property type="protein sequence ID" value="KAJ8686574.1"/>
    <property type="molecule type" value="Genomic_DNA"/>
</dbReference>
<organism evidence="1 2">
    <name type="scientific">Eretmocerus hayati</name>
    <dbReference type="NCBI Taxonomy" id="131215"/>
    <lineage>
        <taxon>Eukaryota</taxon>
        <taxon>Metazoa</taxon>
        <taxon>Ecdysozoa</taxon>
        <taxon>Arthropoda</taxon>
        <taxon>Hexapoda</taxon>
        <taxon>Insecta</taxon>
        <taxon>Pterygota</taxon>
        <taxon>Neoptera</taxon>
        <taxon>Endopterygota</taxon>
        <taxon>Hymenoptera</taxon>
        <taxon>Apocrita</taxon>
        <taxon>Proctotrupomorpha</taxon>
        <taxon>Chalcidoidea</taxon>
        <taxon>Aphelinidae</taxon>
        <taxon>Aphelininae</taxon>
        <taxon>Eretmocerus</taxon>
    </lineage>
</organism>
<comment type="caution">
    <text evidence="1">The sequence shown here is derived from an EMBL/GenBank/DDBJ whole genome shotgun (WGS) entry which is preliminary data.</text>
</comment>
<dbReference type="Proteomes" id="UP001239111">
    <property type="component" value="Chromosome 1"/>
</dbReference>
<accession>A0ACC2PSK5</accession>
<evidence type="ECO:0000313" key="2">
    <source>
        <dbReference type="Proteomes" id="UP001239111"/>
    </source>
</evidence>